<organism evidence="2">
    <name type="scientific">Tanacetum cinerariifolium</name>
    <name type="common">Dalmatian daisy</name>
    <name type="synonym">Chrysanthemum cinerariifolium</name>
    <dbReference type="NCBI Taxonomy" id="118510"/>
    <lineage>
        <taxon>Eukaryota</taxon>
        <taxon>Viridiplantae</taxon>
        <taxon>Streptophyta</taxon>
        <taxon>Embryophyta</taxon>
        <taxon>Tracheophyta</taxon>
        <taxon>Spermatophyta</taxon>
        <taxon>Magnoliopsida</taxon>
        <taxon>eudicotyledons</taxon>
        <taxon>Gunneridae</taxon>
        <taxon>Pentapetalae</taxon>
        <taxon>asterids</taxon>
        <taxon>campanulids</taxon>
        <taxon>Asterales</taxon>
        <taxon>Asteraceae</taxon>
        <taxon>Asteroideae</taxon>
        <taxon>Anthemideae</taxon>
        <taxon>Anthemidinae</taxon>
        <taxon>Tanacetum</taxon>
    </lineage>
</organism>
<keyword evidence="1" id="KW-0472">Membrane</keyword>
<reference evidence="2" key="1">
    <citation type="journal article" date="2019" name="Sci. Rep.">
        <title>Draft genome of Tanacetum cinerariifolium, the natural source of mosquito coil.</title>
        <authorList>
            <person name="Yamashiro T."/>
            <person name="Shiraishi A."/>
            <person name="Satake H."/>
            <person name="Nakayama K."/>
        </authorList>
    </citation>
    <scope>NUCLEOTIDE SEQUENCE</scope>
</reference>
<feature type="transmembrane region" description="Helical" evidence="1">
    <location>
        <begin position="34"/>
        <end position="56"/>
    </location>
</feature>
<comment type="caution">
    <text evidence="2">The sequence shown here is derived from an EMBL/GenBank/DDBJ whole genome shotgun (WGS) entry which is preliminary data.</text>
</comment>
<keyword evidence="1" id="KW-1133">Transmembrane helix</keyword>
<feature type="non-terminal residue" evidence="2">
    <location>
        <position position="140"/>
    </location>
</feature>
<proteinExistence type="predicted"/>
<evidence type="ECO:0000256" key="1">
    <source>
        <dbReference type="SAM" id="Phobius"/>
    </source>
</evidence>
<name>A0A699U080_TANCI</name>
<accession>A0A699U080</accession>
<evidence type="ECO:0000313" key="2">
    <source>
        <dbReference type="EMBL" id="GFD15620.1"/>
    </source>
</evidence>
<protein>
    <submittedName>
        <fullName evidence="2">Uncharacterized protein</fullName>
    </submittedName>
</protein>
<keyword evidence="1" id="KW-0812">Transmembrane</keyword>
<dbReference type="EMBL" id="BKCJ011287665">
    <property type="protein sequence ID" value="GFD15620.1"/>
    <property type="molecule type" value="Genomic_DNA"/>
</dbReference>
<dbReference type="AlphaFoldDB" id="A0A699U080"/>
<feature type="non-terminal residue" evidence="2">
    <location>
        <position position="1"/>
    </location>
</feature>
<gene>
    <name evidence="2" type="ORF">Tci_887589</name>
</gene>
<sequence>NWIGVTLRGTPGLLRTRIGRSVGLMTLVSLVPSITGIPVVAARVVVVIAAAAVVVISTTPVRSMTVVIMTVAPVTTLLRVLRLLLLGASSCPEESSKSKEALHELRASLCTCLTNGMILPLQALLLRSREKLKKEQLLEV</sequence>